<dbReference type="EMBL" id="DS113304">
    <property type="protein sequence ID" value="EAY12296.1"/>
    <property type="molecule type" value="Genomic_DNA"/>
</dbReference>
<name>A2E4V7_TRIV3</name>
<dbReference type="Proteomes" id="UP000001542">
    <property type="component" value="Unassembled WGS sequence"/>
</dbReference>
<dbReference type="VEuPathDB" id="TrichDB:TVAG_161020"/>
<dbReference type="InParanoid" id="A2E4V7"/>
<protein>
    <submittedName>
        <fullName evidence="1">Uncharacterized protein</fullName>
    </submittedName>
</protein>
<dbReference type="KEGG" id="tva:4770257"/>
<reference evidence="1" key="1">
    <citation type="submission" date="2006-10" db="EMBL/GenBank/DDBJ databases">
        <authorList>
            <person name="Amadeo P."/>
            <person name="Zhao Q."/>
            <person name="Wortman J."/>
            <person name="Fraser-Liggett C."/>
            <person name="Carlton J."/>
        </authorList>
    </citation>
    <scope>NUCLEOTIDE SEQUENCE</scope>
    <source>
        <strain evidence="1">G3</strain>
    </source>
</reference>
<accession>A2E4V7</accession>
<dbReference type="VEuPathDB" id="TrichDB:TVAGG3_0228000"/>
<evidence type="ECO:0000313" key="1">
    <source>
        <dbReference type="EMBL" id="EAY12296.1"/>
    </source>
</evidence>
<gene>
    <name evidence="1" type="ORF">TVAG_161020</name>
</gene>
<dbReference type="AlphaFoldDB" id="A2E4V7"/>
<reference evidence="1" key="2">
    <citation type="journal article" date="2007" name="Science">
        <title>Draft genome sequence of the sexually transmitted pathogen Trichomonas vaginalis.</title>
        <authorList>
            <person name="Carlton J.M."/>
            <person name="Hirt R.P."/>
            <person name="Silva J.C."/>
            <person name="Delcher A.L."/>
            <person name="Schatz M."/>
            <person name="Zhao Q."/>
            <person name="Wortman J.R."/>
            <person name="Bidwell S.L."/>
            <person name="Alsmark U.C.M."/>
            <person name="Besteiro S."/>
            <person name="Sicheritz-Ponten T."/>
            <person name="Noel C.J."/>
            <person name="Dacks J.B."/>
            <person name="Foster P.G."/>
            <person name="Simillion C."/>
            <person name="Van de Peer Y."/>
            <person name="Miranda-Saavedra D."/>
            <person name="Barton G.J."/>
            <person name="Westrop G.D."/>
            <person name="Mueller S."/>
            <person name="Dessi D."/>
            <person name="Fiori P.L."/>
            <person name="Ren Q."/>
            <person name="Paulsen I."/>
            <person name="Zhang H."/>
            <person name="Bastida-Corcuera F.D."/>
            <person name="Simoes-Barbosa A."/>
            <person name="Brown M.T."/>
            <person name="Hayes R.D."/>
            <person name="Mukherjee M."/>
            <person name="Okumura C.Y."/>
            <person name="Schneider R."/>
            <person name="Smith A.J."/>
            <person name="Vanacova S."/>
            <person name="Villalvazo M."/>
            <person name="Haas B.J."/>
            <person name="Pertea M."/>
            <person name="Feldblyum T.V."/>
            <person name="Utterback T.R."/>
            <person name="Shu C.L."/>
            <person name="Osoegawa K."/>
            <person name="de Jong P.J."/>
            <person name="Hrdy I."/>
            <person name="Horvathova L."/>
            <person name="Zubacova Z."/>
            <person name="Dolezal P."/>
            <person name="Malik S.B."/>
            <person name="Logsdon J.M. Jr."/>
            <person name="Henze K."/>
            <person name="Gupta A."/>
            <person name="Wang C.C."/>
            <person name="Dunne R.L."/>
            <person name="Upcroft J.A."/>
            <person name="Upcroft P."/>
            <person name="White O."/>
            <person name="Salzberg S.L."/>
            <person name="Tang P."/>
            <person name="Chiu C.-H."/>
            <person name="Lee Y.-S."/>
            <person name="Embley T.M."/>
            <person name="Coombs G.H."/>
            <person name="Mottram J.C."/>
            <person name="Tachezy J."/>
            <person name="Fraser-Liggett C.M."/>
            <person name="Johnson P.J."/>
        </authorList>
    </citation>
    <scope>NUCLEOTIDE SEQUENCE [LARGE SCALE GENOMIC DNA]</scope>
    <source>
        <strain evidence="1">G3</strain>
    </source>
</reference>
<dbReference type="RefSeq" id="XP_001324519.1">
    <property type="nucleotide sequence ID" value="XM_001324484.1"/>
</dbReference>
<sequence>MSESPVLQKDSVNELNTVIEEIGTIKGFIQWETKFHDLIGNETKQELLMILNNFETEFREKCLKKHDDKKLEFVVDTKVSDIINSEALLNLMFNDDSEWNKFKKIFTARLFKDRLKVLCDKINKFYPVKEDDLGAFIVLLEESINELETDKLVFNFHIQINKFIGLFENDEKIRTEIANIMYIASFIDFINQFQLGAIERIDSILCKYIDQ</sequence>
<keyword evidence="2" id="KW-1185">Reference proteome</keyword>
<organism evidence="1 2">
    <name type="scientific">Trichomonas vaginalis (strain ATCC PRA-98 / G3)</name>
    <dbReference type="NCBI Taxonomy" id="412133"/>
    <lineage>
        <taxon>Eukaryota</taxon>
        <taxon>Metamonada</taxon>
        <taxon>Parabasalia</taxon>
        <taxon>Trichomonadida</taxon>
        <taxon>Trichomonadidae</taxon>
        <taxon>Trichomonas</taxon>
    </lineage>
</organism>
<evidence type="ECO:0000313" key="2">
    <source>
        <dbReference type="Proteomes" id="UP000001542"/>
    </source>
</evidence>
<proteinExistence type="predicted"/>
<dbReference type="SMR" id="A2E4V7"/>